<dbReference type="InterPro" id="IPR029058">
    <property type="entry name" value="AB_hydrolase_fold"/>
</dbReference>
<dbReference type="SUPFAM" id="SSF53474">
    <property type="entry name" value="alpha/beta-Hydrolases"/>
    <property type="match status" value="1"/>
</dbReference>
<dbReference type="PANTHER" id="PTHR43433:SF5">
    <property type="entry name" value="AB HYDROLASE-1 DOMAIN-CONTAINING PROTEIN"/>
    <property type="match status" value="1"/>
</dbReference>
<dbReference type="Gene3D" id="3.40.50.1820">
    <property type="entry name" value="alpha/beta hydrolase"/>
    <property type="match status" value="1"/>
</dbReference>
<keyword evidence="2" id="KW-0378">Hydrolase</keyword>
<dbReference type="AlphaFoldDB" id="A0A942U955"/>
<proteinExistence type="predicted"/>
<gene>
    <name evidence="2" type="ORF">KHA99_22550</name>
</gene>
<evidence type="ECO:0000313" key="2">
    <source>
        <dbReference type="EMBL" id="MBS4215227.1"/>
    </source>
</evidence>
<comment type="caution">
    <text evidence="2">The sequence shown here is derived from an EMBL/GenBank/DDBJ whole genome shotgun (WGS) entry which is preliminary data.</text>
</comment>
<feature type="domain" description="AB hydrolase-1" evidence="1">
    <location>
        <begin position="21"/>
        <end position="242"/>
    </location>
</feature>
<dbReference type="PRINTS" id="PR00111">
    <property type="entry name" value="ABHYDROLASE"/>
</dbReference>
<reference evidence="2" key="1">
    <citation type="submission" date="2021-05" db="EMBL/GenBank/DDBJ databases">
        <title>Novel Bacillus species.</title>
        <authorList>
            <person name="Liu G."/>
        </authorList>
    </citation>
    <scope>NUCLEOTIDE SEQUENCE</scope>
    <source>
        <strain evidence="2">FJAT-49825</strain>
    </source>
</reference>
<evidence type="ECO:0000313" key="3">
    <source>
        <dbReference type="Proteomes" id="UP000679749"/>
    </source>
</evidence>
<protein>
    <submittedName>
        <fullName evidence="2">Alpha/beta hydrolase</fullName>
    </submittedName>
</protein>
<keyword evidence="3" id="KW-1185">Reference proteome</keyword>
<dbReference type="GO" id="GO:0016787">
    <property type="term" value="F:hydrolase activity"/>
    <property type="evidence" value="ECO:0007669"/>
    <property type="project" value="UniProtKB-KW"/>
</dbReference>
<dbReference type="InterPro" id="IPR000073">
    <property type="entry name" value="AB_hydrolase_1"/>
</dbReference>
<name>A0A942U955_9BACI</name>
<dbReference type="InterPro" id="IPR050471">
    <property type="entry name" value="AB_hydrolase"/>
</dbReference>
<evidence type="ECO:0000259" key="1">
    <source>
        <dbReference type="Pfam" id="PF00561"/>
    </source>
</evidence>
<accession>A0A942U955</accession>
<dbReference type="EMBL" id="JAGYPF010000004">
    <property type="protein sequence ID" value="MBS4215227.1"/>
    <property type="molecule type" value="Genomic_DNA"/>
</dbReference>
<sequence length="259" mass="29639">MLCASVNGVNLYYDRLGSGDPLVLIHGLGERKEGWKFQHELAEHFDLIIPDLRGFGKTRCSESQEITINAFARDIVELLDQLGLNEAHILGFSMGGMVAQEIYKIRPENIKSLILANTLFYVPKWLKKLLLRTNKKFTSNLTIEKFHTGATSRCLHDKNEETVQKVMPIWSEHLDGFLPGVRECLEIDYRQTLKKMNVPTLVISCQNDRICPPFNQKRMHKLIPNSKFYTIKKAGHVGKIERTDEFNRVVLHFLTSGSA</sequence>
<organism evidence="2 3">
    <name type="scientific">Neobacillus rhizophilus</name>
    <dbReference type="NCBI Taxonomy" id="2833579"/>
    <lineage>
        <taxon>Bacteria</taxon>
        <taxon>Bacillati</taxon>
        <taxon>Bacillota</taxon>
        <taxon>Bacilli</taxon>
        <taxon>Bacillales</taxon>
        <taxon>Bacillaceae</taxon>
        <taxon>Neobacillus</taxon>
    </lineage>
</organism>
<dbReference type="PANTHER" id="PTHR43433">
    <property type="entry name" value="HYDROLASE, ALPHA/BETA FOLD FAMILY PROTEIN"/>
    <property type="match status" value="1"/>
</dbReference>
<dbReference type="RefSeq" id="WP_213119705.1">
    <property type="nucleotide sequence ID" value="NZ_JAGYPF010000004.1"/>
</dbReference>
<dbReference type="Proteomes" id="UP000679749">
    <property type="component" value="Unassembled WGS sequence"/>
</dbReference>
<dbReference type="Pfam" id="PF00561">
    <property type="entry name" value="Abhydrolase_1"/>
    <property type="match status" value="1"/>
</dbReference>